<reference evidence="1 2" key="1">
    <citation type="submission" date="2014-11" db="EMBL/GenBank/DDBJ databases">
        <authorList>
            <person name="Wibberg Daniel"/>
        </authorList>
    </citation>
    <scope>NUCLEOTIDE SEQUENCE [LARGE SCALE GENOMIC DNA]</scope>
    <source>
        <strain evidence="1">Rhizoctonia solani AG1-IB 7/3/14</strain>
    </source>
</reference>
<sequence>MEINWSTQQLSLPIAAPVAVALAQEEEADHSPLASIPEQYHIYAKVFGKEEFNKLPAHCYYNIGIELMEDSLLKSPLYSMMDAKSVTPKEWLEAKLKTRKLGPANC</sequence>
<dbReference type="OrthoDB" id="128646at2759"/>
<protein>
    <submittedName>
        <fullName evidence="1">Uncharacterized protein</fullName>
    </submittedName>
</protein>
<gene>
    <name evidence="1" type="ORF">RSOLAG1IB_01472</name>
</gene>
<evidence type="ECO:0000313" key="2">
    <source>
        <dbReference type="Proteomes" id="UP000059188"/>
    </source>
</evidence>
<dbReference type="AlphaFoldDB" id="A0A0B7FCY0"/>
<keyword evidence="2" id="KW-1185">Reference proteome</keyword>
<dbReference type="STRING" id="1108050.A0A0B7FCY0"/>
<name>A0A0B7FCY0_THACB</name>
<organism evidence="1 2">
    <name type="scientific">Thanatephorus cucumeris (strain AG1-IB / isolate 7/3/14)</name>
    <name type="common">Lettuce bottom rot fungus</name>
    <name type="synonym">Rhizoctonia solani</name>
    <dbReference type="NCBI Taxonomy" id="1108050"/>
    <lineage>
        <taxon>Eukaryota</taxon>
        <taxon>Fungi</taxon>
        <taxon>Dikarya</taxon>
        <taxon>Basidiomycota</taxon>
        <taxon>Agaricomycotina</taxon>
        <taxon>Agaricomycetes</taxon>
        <taxon>Cantharellales</taxon>
        <taxon>Ceratobasidiaceae</taxon>
        <taxon>Rhizoctonia</taxon>
        <taxon>Rhizoctonia solani AG-1</taxon>
    </lineage>
</organism>
<evidence type="ECO:0000313" key="1">
    <source>
        <dbReference type="EMBL" id="CEL55460.1"/>
    </source>
</evidence>
<accession>A0A0B7FCY0</accession>
<proteinExistence type="predicted"/>
<dbReference type="Proteomes" id="UP000059188">
    <property type="component" value="Unassembled WGS sequence"/>
</dbReference>
<dbReference type="EMBL" id="LN679101">
    <property type="protein sequence ID" value="CEL55460.1"/>
    <property type="molecule type" value="Genomic_DNA"/>
</dbReference>